<protein>
    <submittedName>
        <fullName evidence="2">Uncharacterized protein</fullName>
    </submittedName>
</protein>
<sequence>MIKGVKFLGRSGVNGRVTHFEYNGHEGWWLTETFEKATKQDFDNYIKGCIALGKELEASKQRIAVQRAAMTPEERAGWDEADRAVFERWQDEANTNAILDGTMPEEEDSDFNPFRKLE</sequence>
<name>A0A8S5QVS9_9CAUD</name>
<evidence type="ECO:0000256" key="1">
    <source>
        <dbReference type="SAM" id="MobiDB-lite"/>
    </source>
</evidence>
<reference evidence="2" key="1">
    <citation type="journal article" date="2021" name="Proc. Natl. Acad. Sci. U.S.A.">
        <title>A Catalog of Tens of Thousands of Viruses from Human Metagenomes Reveals Hidden Associations with Chronic Diseases.</title>
        <authorList>
            <person name="Tisza M.J."/>
            <person name="Buck C.B."/>
        </authorList>
    </citation>
    <scope>NUCLEOTIDE SEQUENCE</scope>
    <source>
        <strain evidence="2">CtcPl3</strain>
    </source>
</reference>
<feature type="region of interest" description="Disordered" evidence="1">
    <location>
        <begin position="95"/>
        <end position="118"/>
    </location>
</feature>
<organism evidence="2">
    <name type="scientific">Myoviridae sp. ctcPl3</name>
    <dbReference type="NCBI Taxonomy" id="2826669"/>
    <lineage>
        <taxon>Viruses</taxon>
        <taxon>Duplodnaviria</taxon>
        <taxon>Heunggongvirae</taxon>
        <taxon>Uroviricota</taxon>
        <taxon>Caudoviricetes</taxon>
    </lineage>
</organism>
<evidence type="ECO:0000313" key="2">
    <source>
        <dbReference type="EMBL" id="DAE23391.1"/>
    </source>
</evidence>
<dbReference type="EMBL" id="BK015752">
    <property type="protein sequence ID" value="DAE23391.1"/>
    <property type="molecule type" value="Genomic_DNA"/>
</dbReference>
<proteinExistence type="predicted"/>
<accession>A0A8S5QVS9</accession>